<gene>
    <name evidence="1" type="ORF">K505DRAFT_250236</name>
</gene>
<dbReference type="PANTHER" id="PTHR35567">
    <property type="entry name" value="MALATE DEHYDROGENASE (AFU_ORTHOLOGUE AFUA_2G13800)"/>
    <property type="match status" value="1"/>
</dbReference>
<organism evidence="1 2">
    <name type="scientific">Melanomma pulvis-pyrius CBS 109.77</name>
    <dbReference type="NCBI Taxonomy" id="1314802"/>
    <lineage>
        <taxon>Eukaryota</taxon>
        <taxon>Fungi</taxon>
        <taxon>Dikarya</taxon>
        <taxon>Ascomycota</taxon>
        <taxon>Pezizomycotina</taxon>
        <taxon>Dothideomycetes</taxon>
        <taxon>Pleosporomycetidae</taxon>
        <taxon>Pleosporales</taxon>
        <taxon>Melanommataceae</taxon>
        <taxon>Melanomma</taxon>
    </lineage>
</organism>
<dbReference type="Proteomes" id="UP000799757">
    <property type="component" value="Unassembled WGS sequence"/>
</dbReference>
<dbReference type="Pfam" id="PF11937">
    <property type="entry name" value="DUF3455"/>
    <property type="match status" value="1"/>
</dbReference>
<name>A0A6A6X4M4_9PLEO</name>
<keyword evidence="2" id="KW-1185">Reference proteome</keyword>
<evidence type="ECO:0000313" key="2">
    <source>
        <dbReference type="Proteomes" id="UP000799757"/>
    </source>
</evidence>
<proteinExistence type="predicted"/>
<dbReference type="EMBL" id="MU002050">
    <property type="protein sequence ID" value="KAF2790867.1"/>
    <property type="molecule type" value="Genomic_DNA"/>
</dbReference>
<evidence type="ECO:0000313" key="1">
    <source>
        <dbReference type="EMBL" id="KAF2790867.1"/>
    </source>
</evidence>
<reference evidence="1" key="1">
    <citation type="journal article" date="2020" name="Stud. Mycol.">
        <title>101 Dothideomycetes genomes: a test case for predicting lifestyles and emergence of pathogens.</title>
        <authorList>
            <person name="Haridas S."/>
            <person name="Albert R."/>
            <person name="Binder M."/>
            <person name="Bloem J."/>
            <person name="Labutti K."/>
            <person name="Salamov A."/>
            <person name="Andreopoulos B."/>
            <person name="Baker S."/>
            <person name="Barry K."/>
            <person name="Bills G."/>
            <person name="Bluhm B."/>
            <person name="Cannon C."/>
            <person name="Castanera R."/>
            <person name="Culley D."/>
            <person name="Daum C."/>
            <person name="Ezra D."/>
            <person name="Gonzalez J."/>
            <person name="Henrissat B."/>
            <person name="Kuo A."/>
            <person name="Liang C."/>
            <person name="Lipzen A."/>
            <person name="Lutzoni F."/>
            <person name="Magnuson J."/>
            <person name="Mondo S."/>
            <person name="Nolan M."/>
            <person name="Ohm R."/>
            <person name="Pangilinan J."/>
            <person name="Park H.-J."/>
            <person name="Ramirez L."/>
            <person name="Alfaro M."/>
            <person name="Sun H."/>
            <person name="Tritt A."/>
            <person name="Yoshinaga Y."/>
            <person name="Zwiers L.-H."/>
            <person name="Turgeon B."/>
            <person name="Goodwin S."/>
            <person name="Spatafora J."/>
            <person name="Crous P."/>
            <person name="Grigoriev I."/>
        </authorList>
    </citation>
    <scope>NUCLEOTIDE SEQUENCE</scope>
    <source>
        <strain evidence="1">CBS 109.77</strain>
    </source>
</reference>
<dbReference type="OrthoDB" id="1859733at2759"/>
<dbReference type="InterPro" id="IPR021851">
    <property type="entry name" value="DUF3455"/>
</dbReference>
<protein>
    <submittedName>
        <fullName evidence="1">Uncharacterized protein</fullName>
    </submittedName>
</protein>
<accession>A0A6A6X4M4</accession>
<dbReference type="AlphaFoldDB" id="A0A6A6X4M4"/>
<dbReference type="PANTHER" id="PTHR35567:SF1">
    <property type="entry name" value="CONSERVED FUNGAL PROTEIN (AFU_ORTHOLOGUE AFUA_1G14230)"/>
    <property type="match status" value="1"/>
</dbReference>
<sequence>MPSWPQYGRPTPRGVALSNLAKKMPNNTLPSPGALQLKFVGLGIGTQNYTCLTGNATAEPGTTGALAKLYDLGTVLNNDRMAEWKIGSISALALSMKTQSPNKLNQYLQSQGYQQVLGDHFFTLTTPTFSLNKVKANPFPLAFVAKKAEMDAPKGSCPGTKNEGAIKWLQLADDKNLSQGGVNTVYRLETAGGNKPAKCQGQPKTFEVPYAAQYWVYGPAA</sequence>